<dbReference type="RefSeq" id="WP_311597259.1">
    <property type="nucleotide sequence ID" value="NZ_JAVREM010000007.1"/>
</dbReference>
<organism evidence="2 3">
    <name type="scientific">Streptomyces millisiae</name>
    <dbReference type="NCBI Taxonomy" id="3075542"/>
    <lineage>
        <taxon>Bacteria</taxon>
        <taxon>Bacillati</taxon>
        <taxon>Actinomycetota</taxon>
        <taxon>Actinomycetes</taxon>
        <taxon>Kitasatosporales</taxon>
        <taxon>Streptomycetaceae</taxon>
        <taxon>Streptomyces</taxon>
    </lineage>
</organism>
<reference evidence="3" key="1">
    <citation type="submission" date="2023-07" db="EMBL/GenBank/DDBJ databases">
        <title>30 novel species of actinomycetes from the DSMZ collection.</title>
        <authorList>
            <person name="Nouioui I."/>
        </authorList>
    </citation>
    <scope>NUCLEOTIDE SEQUENCE [LARGE SCALE GENOMIC DNA]</scope>
    <source>
        <strain evidence="3">DSM 44918</strain>
    </source>
</reference>
<keyword evidence="3" id="KW-1185">Reference proteome</keyword>
<feature type="region of interest" description="Disordered" evidence="1">
    <location>
        <begin position="77"/>
        <end position="115"/>
    </location>
</feature>
<accession>A0ABU2LMR3</accession>
<dbReference type="Proteomes" id="UP001183420">
    <property type="component" value="Unassembled WGS sequence"/>
</dbReference>
<protein>
    <submittedName>
        <fullName evidence="2">Uncharacterized protein</fullName>
    </submittedName>
</protein>
<proteinExistence type="predicted"/>
<comment type="caution">
    <text evidence="2">The sequence shown here is derived from an EMBL/GenBank/DDBJ whole genome shotgun (WGS) entry which is preliminary data.</text>
</comment>
<gene>
    <name evidence="2" type="ORF">RNC47_09265</name>
</gene>
<dbReference type="EMBL" id="JAVREM010000007">
    <property type="protein sequence ID" value="MDT0318522.1"/>
    <property type="molecule type" value="Genomic_DNA"/>
</dbReference>
<feature type="compositionally biased region" description="Basic and acidic residues" evidence="1">
    <location>
        <begin position="101"/>
        <end position="115"/>
    </location>
</feature>
<name>A0ABU2LMR3_9ACTN</name>
<sequence length="132" mass="14316">MDEDDLKAVAVELTVTETVNYTFPVTVEIPGAIAESPEDLAGYLEDHEDQWLDELPIDGSVGYLTITERSVDEAKLLPEPSESFTTATAPYGDEDGEADEKDCARHDELRSGDRGDALALTEELVAAARDDA</sequence>
<evidence type="ECO:0000313" key="2">
    <source>
        <dbReference type="EMBL" id="MDT0318522.1"/>
    </source>
</evidence>
<evidence type="ECO:0000256" key="1">
    <source>
        <dbReference type="SAM" id="MobiDB-lite"/>
    </source>
</evidence>
<evidence type="ECO:0000313" key="3">
    <source>
        <dbReference type="Proteomes" id="UP001183420"/>
    </source>
</evidence>